<organism evidence="6 7">
    <name type="scientific">Maylandia zebra</name>
    <name type="common">zebra mbuna</name>
    <dbReference type="NCBI Taxonomy" id="106582"/>
    <lineage>
        <taxon>Eukaryota</taxon>
        <taxon>Metazoa</taxon>
        <taxon>Chordata</taxon>
        <taxon>Craniata</taxon>
        <taxon>Vertebrata</taxon>
        <taxon>Euteleostomi</taxon>
        <taxon>Actinopterygii</taxon>
        <taxon>Neopterygii</taxon>
        <taxon>Teleostei</taxon>
        <taxon>Neoteleostei</taxon>
        <taxon>Acanthomorphata</taxon>
        <taxon>Ovalentaria</taxon>
        <taxon>Cichlomorphae</taxon>
        <taxon>Cichliformes</taxon>
        <taxon>Cichlidae</taxon>
        <taxon>African cichlids</taxon>
        <taxon>Pseudocrenilabrinae</taxon>
        <taxon>Haplochromini</taxon>
        <taxon>Maylandia</taxon>
        <taxon>Maylandia zebra complex</taxon>
    </lineage>
</organism>
<dbReference type="PANTHER" id="PTHR16675">
    <property type="entry name" value="MHC CLASS I-RELATED"/>
    <property type="match status" value="1"/>
</dbReference>
<dbReference type="InterPro" id="IPR036179">
    <property type="entry name" value="Ig-like_dom_sf"/>
</dbReference>
<dbReference type="InterPro" id="IPR011161">
    <property type="entry name" value="MHC_I-like_Ag-recog"/>
</dbReference>
<dbReference type="InterPro" id="IPR003597">
    <property type="entry name" value="Ig_C1-set"/>
</dbReference>
<dbReference type="PRINTS" id="PR01638">
    <property type="entry name" value="MHCCLASSI"/>
</dbReference>
<dbReference type="PROSITE" id="PS50835">
    <property type="entry name" value="IG_LIKE"/>
    <property type="match status" value="1"/>
</dbReference>
<dbReference type="SUPFAM" id="SSF48726">
    <property type="entry name" value="Immunoglobulin"/>
    <property type="match status" value="1"/>
</dbReference>
<evidence type="ECO:0000256" key="3">
    <source>
        <dbReference type="SAM" id="Phobius"/>
    </source>
</evidence>
<comment type="similarity">
    <text evidence="2">Belongs to the MHC class I family.</text>
</comment>
<keyword evidence="3" id="KW-1133">Transmembrane helix</keyword>
<dbReference type="Proteomes" id="UP000265160">
    <property type="component" value="LG22"/>
</dbReference>
<dbReference type="Pfam" id="PF07654">
    <property type="entry name" value="C1-set"/>
    <property type="match status" value="1"/>
</dbReference>
<evidence type="ECO:0000256" key="1">
    <source>
        <dbReference type="ARBA" id="ARBA00023180"/>
    </source>
</evidence>
<sequence>MKALMFLLLLGIQEAVAVTHSMTYIVTAATGLNKFPEHNEVAVVDGQEISHYDSNLKKMIPKNDWIEAIVDADYWNRGTLRNINTEQTFKTNIAIAMQRFSQSGGVHIVQRMCGCEWDETGEVSGYMQYGYDGEDFISFDLKDQTWVAPKQQAEITKNKLDSDRATITQWKNYLTQECPEWLKKYVTYGRSSLMRTDLPSVSLLQKSSSSPVTCHATGFYPNRAKMVWKRDGVELHEGVSKGEILTNNDGTFQMSVDLDVSSVTPEDWHRYRCVFQLSGVNEDIATKLDKAAIKTNEGNSIYMIISVVVAVVVLAAIAVITFFIYKKRTGEKQEVIYFFSASSFFSFFYT</sequence>
<dbReference type="SMART" id="SM00407">
    <property type="entry name" value="IGc1"/>
    <property type="match status" value="1"/>
</dbReference>
<name>A0A3P9DBT9_9CICH</name>
<proteinExistence type="inferred from homology"/>
<reference evidence="6" key="2">
    <citation type="submission" date="2025-08" db="UniProtKB">
        <authorList>
            <consortium name="Ensembl"/>
        </authorList>
    </citation>
    <scope>IDENTIFICATION</scope>
</reference>
<evidence type="ECO:0000256" key="4">
    <source>
        <dbReference type="SAM" id="SignalP"/>
    </source>
</evidence>
<dbReference type="InterPro" id="IPR001039">
    <property type="entry name" value="MHC_I_a_a1/a2"/>
</dbReference>
<dbReference type="Pfam" id="PF00129">
    <property type="entry name" value="MHC_I"/>
    <property type="match status" value="1"/>
</dbReference>
<dbReference type="InterPro" id="IPR007110">
    <property type="entry name" value="Ig-like_dom"/>
</dbReference>
<feature type="transmembrane region" description="Helical" evidence="3">
    <location>
        <begin position="301"/>
        <end position="325"/>
    </location>
</feature>
<dbReference type="GO" id="GO:0006955">
    <property type="term" value="P:immune response"/>
    <property type="evidence" value="ECO:0007669"/>
    <property type="project" value="TreeGrafter"/>
</dbReference>
<dbReference type="PANTHER" id="PTHR16675:SF237">
    <property type="entry name" value="MHC CLASS I ANTIGEN TRANSCRIPT VARIANT 1-RELATED"/>
    <property type="match status" value="1"/>
</dbReference>
<dbReference type="GO" id="GO:0009897">
    <property type="term" value="C:external side of plasma membrane"/>
    <property type="evidence" value="ECO:0007669"/>
    <property type="project" value="TreeGrafter"/>
</dbReference>
<accession>A0A3P9DBT9</accession>
<keyword evidence="7" id="KW-1185">Reference proteome</keyword>
<dbReference type="Gene3D" id="3.30.500.10">
    <property type="entry name" value="MHC class I-like antigen recognition-like"/>
    <property type="match status" value="1"/>
</dbReference>
<dbReference type="InterPro" id="IPR013783">
    <property type="entry name" value="Ig-like_fold"/>
</dbReference>
<dbReference type="FunFam" id="2.60.40.10:FF:000943">
    <property type="entry name" value="Classical MHC class I molecule, alpha-chain"/>
    <property type="match status" value="1"/>
</dbReference>
<keyword evidence="4" id="KW-0732">Signal</keyword>
<dbReference type="STRING" id="106582.ENSMZEP00005032165"/>
<evidence type="ECO:0000313" key="6">
    <source>
        <dbReference type="Ensembl" id="ENSMZEP00005032165.1"/>
    </source>
</evidence>
<evidence type="ECO:0000313" key="7">
    <source>
        <dbReference type="Proteomes" id="UP000265160"/>
    </source>
</evidence>
<keyword evidence="3" id="KW-0812">Transmembrane</keyword>
<reference evidence="6 7" key="1">
    <citation type="journal article" date="2014" name="Nature">
        <title>The genomic substrate for adaptive radiation in African cichlid fish.</title>
        <authorList>
            <person name="Brawand D."/>
            <person name="Wagner C.E."/>
            <person name="Li Y.I."/>
            <person name="Malinsky M."/>
            <person name="Keller I."/>
            <person name="Fan S."/>
            <person name="Simakov O."/>
            <person name="Ng A.Y."/>
            <person name="Lim Z.W."/>
            <person name="Bezault E."/>
            <person name="Turner-Maier J."/>
            <person name="Johnson J."/>
            <person name="Alcazar R."/>
            <person name="Noh H.J."/>
            <person name="Russell P."/>
            <person name="Aken B."/>
            <person name="Alfoldi J."/>
            <person name="Amemiya C."/>
            <person name="Azzouzi N."/>
            <person name="Baroiller J.F."/>
            <person name="Barloy-Hubler F."/>
            <person name="Berlin A."/>
            <person name="Bloomquist R."/>
            <person name="Carleton K.L."/>
            <person name="Conte M.A."/>
            <person name="D'Cotta H."/>
            <person name="Eshel O."/>
            <person name="Gaffney L."/>
            <person name="Galibert F."/>
            <person name="Gante H.F."/>
            <person name="Gnerre S."/>
            <person name="Greuter L."/>
            <person name="Guyon R."/>
            <person name="Haddad N.S."/>
            <person name="Haerty W."/>
            <person name="Harris R.M."/>
            <person name="Hofmann H.A."/>
            <person name="Hourlier T."/>
            <person name="Hulata G."/>
            <person name="Jaffe D.B."/>
            <person name="Lara M."/>
            <person name="Lee A.P."/>
            <person name="MacCallum I."/>
            <person name="Mwaiko S."/>
            <person name="Nikaido M."/>
            <person name="Nishihara H."/>
            <person name="Ozouf-Costaz C."/>
            <person name="Penman D.J."/>
            <person name="Przybylski D."/>
            <person name="Rakotomanga M."/>
            <person name="Renn S.C.P."/>
            <person name="Ribeiro F.J."/>
            <person name="Ron M."/>
            <person name="Salzburger W."/>
            <person name="Sanchez-Pulido L."/>
            <person name="Santos M.E."/>
            <person name="Searle S."/>
            <person name="Sharpe T."/>
            <person name="Swofford R."/>
            <person name="Tan F.J."/>
            <person name="Williams L."/>
            <person name="Young S."/>
            <person name="Yin S."/>
            <person name="Okada N."/>
            <person name="Kocher T.D."/>
            <person name="Miska E.A."/>
            <person name="Lander E.S."/>
            <person name="Venkatesh B."/>
            <person name="Fernald R.D."/>
            <person name="Meyer A."/>
            <person name="Ponting C.P."/>
            <person name="Streelman J.T."/>
            <person name="Lindblad-Toh K."/>
            <person name="Seehausen O."/>
            <person name="Di Palma F."/>
        </authorList>
    </citation>
    <scope>NUCLEOTIDE SEQUENCE</scope>
</reference>
<dbReference type="GO" id="GO:0005615">
    <property type="term" value="C:extracellular space"/>
    <property type="evidence" value="ECO:0007669"/>
    <property type="project" value="TreeGrafter"/>
</dbReference>
<dbReference type="InterPro" id="IPR050208">
    <property type="entry name" value="MHC_class-I_related"/>
</dbReference>
<dbReference type="GeneTree" id="ENSGT01120000271828"/>
<dbReference type="InterPro" id="IPR011162">
    <property type="entry name" value="MHC_I/II-like_Ag-recog"/>
</dbReference>
<keyword evidence="1" id="KW-0325">Glycoprotein</keyword>
<dbReference type="Gene3D" id="2.60.40.10">
    <property type="entry name" value="Immunoglobulins"/>
    <property type="match status" value="1"/>
</dbReference>
<dbReference type="Ensembl" id="ENSMZET00005033204.1">
    <property type="protein sequence ID" value="ENSMZEP00005032165.1"/>
    <property type="gene ID" value="ENSMZEG00005023961.1"/>
</dbReference>
<dbReference type="InterPro" id="IPR037055">
    <property type="entry name" value="MHC_I-like_Ag-recog_sf"/>
</dbReference>
<evidence type="ECO:0000256" key="2">
    <source>
        <dbReference type="RuleBase" id="RU004439"/>
    </source>
</evidence>
<reference evidence="6" key="3">
    <citation type="submission" date="2025-09" db="UniProtKB">
        <authorList>
            <consortium name="Ensembl"/>
        </authorList>
    </citation>
    <scope>IDENTIFICATION</scope>
</reference>
<feature type="signal peptide" evidence="4">
    <location>
        <begin position="1"/>
        <end position="17"/>
    </location>
</feature>
<dbReference type="FunFam" id="3.30.500.10:FF:000001">
    <property type="entry name" value="H-2 class I histocompatibility antigen, alpha chain"/>
    <property type="match status" value="1"/>
</dbReference>
<protein>
    <recommendedName>
        <fullName evidence="5">Ig-like domain-containing protein</fullName>
    </recommendedName>
</protein>
<evidence type="ECO:0000259" key="5">
    <source>
        <dbReference type="PROSITE" id="PS50835"/>
    </source>
</evidence>
<dbReference type="SUPFAM" id="SSF54452">
    <property type="entry name" value="MHC antigen-recognition domain"/>
    <property type="match status" value="1"/>
</dbReference>
<keyword evidence="3" id="KW-0472">Membrane</keyword>
<feature type="domain" description="Ig-like" evidence="5">
    <location>
        <begin position="199"/>
        <end position="273"/>
    </location>
</feature>
<feature type="chain" id="PRO_5018166478" description="Ig-like domain-containing protein" evidence="4">
    <location>
        <begin position="18"/>
        <end position="350"/>
    </location>
</feature>
<dbReference type="AlphaFoldDB" id="A0A3P9DBT9"/>